<dbReference type="Proteomes" id="UP001223079">
    <property type="component" value="Unassembled WGS sequence"/>
</dbReference>
<proteinExistence type="inferred from homology"/>
<dbReference type="InterPro" id="IPR008462">
    <property type="entry name" value="CsbD"/>
</dbReference>
<dbReference type="InterPro" id="IPR036629">
    <property type="entry name" value="YjbJ_sf"/>
</dbReference>
<accession>A0ABT9YRX5</accession>
<dbReference type="Pfam" id="PF05532">
    <property type="entry name" value="CsbD"/>
    <property type="match status" value="1"/>
</dbReference>
<keyword evidence="4" id="KW-1185">Reference proteome</keyword>
<organism evidence="3 4">
    <name type="scientific">Streptococcus moroccensis</name>
    <dbReference type="NCBI Taxonomy" id="1451356"/>
    <lineage>
        <taxon>Bacteria</taxon>
        <taxon>Bacillati</taxon>
        <taxon>Bacillota</taxon>
        <taxon>Bacilli</taxon>
        <taxon>Lactobacillales</taxon>
        <taxon>Streptococcaceae</taxon>
        <taxon>Streptococcus</taxon>
    </lineage>
</organism>
<evidence type="ECO:0000259" key="2">
    <source>
        <dbReference type="Pfam" id="PF05532"/>
    </source>
</evidence>
<feature type="domain" description="CsbD-like" evidence="2">
    <location>
        <begin position="3"/>
        <end position="54"/>
    </location>
</feature>
<dbReference type="SUPFAM" id="SSF69047">
    <property type="entry name" value="Hypothetical protein YjbJ"/>
    <property type="match status" value="1"/>
</dbReference>
<dbReference type="Gene3D" id="1.10.1470.10">
    <property type="entry name" value="YjbJ"/>
    <property type="match status" value="1"/>
</dbReference>
<dbReference type="EMBL" id="JAUSTM010000011">
    <property type="protein sequence ID" value="MDQ0222749.1"/>
    <property type="molecule type" value="Genomic_DNA"/>
</dbReference>
<reference evidence="3 4" key="1">
    <citation type="submission" date="2023-07" db="EMBL/GenBank/DDBJ databases">
        <title>Genomic Encyclopedia of Type Strains, Phase IV (KMG-IV): sequencing the most valuable type-strain genomes for metagenomic binning, comparative biology and taxonomic classification.</title>
        <authorList>
            <person name="Goeker M."/>
        </authorList>
    </citation>
    <scope>NUCLEOTIDE SEQUENCE [LARGE SCALE GENOMIC DNA]</scope>
    <source>
        <strain evidence="3 4">DSM 105143</strain>
    </source>
</reference>
<comment type="similarity">
    <text evidence="1">Belongs to the UPF0337 (CsbD) family.</text>
</comment>
<comment type="caution">
    <text evidence="3">The sequence shown here is derived from an EMBL/GenBank/DDBJ whole genome shotgun (WGS) entry which is preliminary data.</text>
</comment>
<gene>
    <name evidence="3" type="ORF">J2S23_001307</name>
</gene>
<dbReference type="RefSeq" id="WP_307121937.1">
    <property type="nucleotide sequence ID" value="NZ_JAUSTM010000011.1"/>
</dbReference>
<protein>
    <submittedName>
        <fullName evidence="3">Uncharacterized protein YjbJ (UPF0337 family)</fullName>
    </submittedName>
</protein>
<evidence type="ECO:0000313" key="3">
    <source>
        <dbReference type="EMBL" id="MDQ0222749.1"/>
    </source>
</evidence>
<sequence>MSEKIDAKLDQLKGSAKEVIGKVTGDKEVQAEGVIEKTIAKAKEAVVDVQDAAKGATTAIKDALDQNDNKSH</sequence>
<evidence type="ECO:0000256" key="1">
    <source>
        <dbReference type="ARBA" id="ARBA00009129"/>
    </source>
</evidence>
<name>A0ABT9YRX5_9STRE</name>
<evidence type="ECO:0000313" key="4">
    <source>
        <dbReference type="Proteomes" id="UP001223079"/>
    </source>
</evidence>